<evidence type="ECO:0008006" key="2">
    <source>
        <dbReference type="Google" id="ProtNLM"/>
    </source>
</evidence>
<dbReference type="EMBL" id="MLJW01000308">
    <property type="protein sequence ID" value="OIQ90008.1"/>
    <property type="molecule type" value="Genomic_DNA"/>
</dbReference>
<organism evidence="1">
    <name type="scientific">mine drainage metagenome</name>
    <dbReference type="NCBI Taxonomy" id="410659"/>
    <lineage>
        <taxon>unclassified sequences</taxon>
        <taxon>metagenomes</taxon>
        <taxon>ecological metagenomes</taxon>
    </lineage>
</organism>
<gene>
    <name evidence="1" type="ORF">GALL_280980</name>
</gene>
<sequence>MLFSPKNKGFFVEKNDHGWMLARTSSGASPLVVEELKEVRLNDPDALKGVLSELQPKAHPSGYLHADCAVYPSRRLVRRGTIEPKRAKEPSYLNEFCAQQFRIEPEKHIIALLDAETGAQCDLTQALPKEILFCGMPSEDVIADQDALLKSGIYPTRLELGTVGMLGGIVDALARTGSKSPTLVLEIGAEATHSFIVSATGVDASRPIPYGTESMLPVVHKKLSLKDEESARKLFYSNTFDFTSMGPELVQRLLRELQSSIGFYEVQTGQSIGQLLCTSLPAQLSWIETVIGASLGVPTLKLDISTWLSAHEITLSERALAAGHDSRWLGLLSLMVSHQNLPNGAAL</sequence>
<dbReference type="Gene3D" id="3.30.420.40">
    <property type="match status" value="2"/>
</dbReference>
<name>A0A1J5R229_9ZZZZ</name>
<accession>A0A1J5R229</accession>
<dbReference type="AlphaFoldDB" id="A0A1J5R229"/>
<protein>
    <recommendedName>
        <fullName evidence="2">Competence protein A</fullName>
    </recommendedName>
</protein>
<evidence type="ECO:0000313" key="1">
    <source>
        <dbReference type="EMBL" id="OIQ90008.1"/>
    </source>
</evidence>
<reference evidence="1" key="1">
    <citation type="submission" date="2016-10" db="EMBL/GenBank/DDBJ databases">
        <title>Sequence of Gallionella enrichment culture.</title>
        <authorList>
            <person name="Poehlein A."/>
            <person name="Muehling M."/>
            <person name="Daniel R."/>
        </authorList>
    </citation>
    <scope>NUCLEOTIDE SEQUENCE</scope>
</reference>
<proteinExistence type="predicted"/>
<dbReference type="Gene3D" id="3.30.1490.300">
    <property type="match status" value="1"/>
</dbReference>
<comment type="caution">
    <text evidence="1">The sequence shown here is derived from an EMBL/GenBank/DDBJ whole genome shotgun (WGS) entry which is preliminary data.</text>
</comment>